<evidence type="ECO:0000313" key="1">
    <source>
        <dbReference type="EMBL" id="AFV76041.1"/>
    </source>
</evidence>
<reference evidence="1 2" key="1">
    <citation type="journal article" date="2013" name="Genome Announc.">
        <title>Whole Genome Sequencing of Thermus oshimai JL-2 and Thermus thermophilus JL-18, Incomplete Denitrifiers from the United States Great Basin.</title>
        <authorList>
            <person name="Murugapiran S.K."/>
            <person name="Huntemann M."/>
            <person name="Wei C.L."/>
            <person name="Han J."/>
            <person name="Detter J.C."/>
            <person name="Han C.S."/>
            <person name="Erkkila T.H."/>
            <person name="Teshima H."/>
            <person name="Chen A."/>
            <person name="Kyrpides N."/>
            <person name="Mavrommatis K."/>
            <person name="Markowitz V."/>
            <person name="Szeto E."/>
            <person name="Ivanova N."/>
            <person name="Pagani I."/>
            <person name="Lam J."/>
            <person name="McDonald A.I."/>
            <person name="Dodsworth J.A."/>
            <person name="Pati A."/>
            <person name="Goodwin L."/>
            <person name="Peters L."/>
            <person name="Pitluck S."/>
            <person name="Woyke T."/>
            <person name="Hedlund B.P."/>
        </authorList>
    </citation>
    <scope>NUCLEOTIDE SEQUENCE</scope>
    <source>
        <strain evidence="1 2">JL-2</strain>
    </source>
</reference>
<dbReference type="EMBL" id="CP003249">
    <property type="protein sequence ID" value="AFV76041.1"/>
    <property type="molecule type" value="Genomic_DNA"/>
</dbReference>
<dbReference type="KEGG" id="tos:Theos_0988"/>
<dbReference type="PATRIC" id="fig|751945.3.peg.983"/>
<dbReference type="STRING" id="751945.Theos_0988"/>
<dbReference type="eggNOG" id="ENOG5030PN4">
    <property type="taxonomic scope" value="Bacteria"/>
</dbReference>
<dbReference type="Proteomes" id="UP000000211">
    <property type="component" value="Chromosome"/>
</dbReference>
<name>K7QUN2_THEOS</name>
<evidence type="ECO:0000313" key="2">
    <source>
        <dbReference type="Proteomes" id="UP000000211"/>
    </source>
</evidence>
<dbReference type="AlphaFoldDB" id="K7QUN2"/>
<dbReference type="HOGENOM" id="CLU_347113_0_0_0"/>
<gene>
    <name evidence="1" type="ORF">Theos_0988</name>
</gene>
<organism evidence="1 2">
    <name type="scientific">Thermus oshimai JL-2</name>
    <dbReference type="NCBI Taxonomy" id="751945"/>
    <lineage>
        <taxon>Bacteria</taxon>
        <taxon>Thermotogati</taxon>
        <taxon>Deinococcota</taxon>
        <taxon>Deinococci</taxon>
        <taxon>Thermales</taxon>
        <taxon>Thermaceae</taxon>
        <taxon>Thermus</taxon>
    </lineage>
</organism>
<proteinExistence type="predicted"/>
<accession>K7QUN2</accession>
<protein>
    <submittedName>
        <fullName evidence="1">Uncharacterized protein</fullName>
    </submittedName>
</protein>
<dbReference type="OrthoDB" id="29328at2"/>
<sequence length="813" mass="86212">MRFWTALLLLPLLLGGPPAWGREGGEGGLPPLTAEPGATLLLTFQDAPPGGRLAVPEGLAVLLPPKGQGGVEVAVLKVPSAFPPGSYAVCLEGEGARVCRTILVPARPRLDLAPPARALGQELRLLLKNGGNVPLGIRLSALEGEVESEGKILSLPPGAEEEVRLALRGYGLLRLSVSAPPLPERIHLIRVLPEGGAPPPYVLLGHLALRSDEGGTLSLEGPLARDAGLALRLAYPLEGSAIGLSHGPYALRLSPSALEGGYAAGGVGIRLGVGRGSFWTEGVWRESGGQILYALRLSGQGVEGAYADGTYALRLGWAGSVYAEAHRYGDPYLFGRYASGSLSLALSTGGLDLEGQYPFGLRLAYRFAEPSFFGRLEGRFWEGGWTFSARVAYPLSPLAVGLSGEVGTFPRLGLSLAYGGRPLSGNAEVGWSPPDLSASLALSYEEEPLAFRLLVGYPYRFFLEGIYRFRLPVPQELTLALGGYDRVPVEGVVRLGDKGLGGVRLGYGDAEVRTDMGGRFLLYLPREGARVRVEPPPGILALPREVFLKPGEGPVQVDLPPAARLSLTCQGEGGRGALLVGPVSLLLGCGGRAILPPGVYRVLPQALPGYEAEPGEVALSPEEEKGLTLTFTRPLLPEGERGPFSVRVPSAVAPGEAFTLEVNPPGPFRAFFAGKAYEGEGPLLLQTPWEARPGEALPLRVETELGRKTLLLRVEAKPLLQVSLVPSRARLGEVVEVVAETLFPAEEVSLLLPGGTLPLERKGPGLFAGRFSVDERFYEGAEKVTETLLGLSLKVRACQGERCVEEGKRLLLR</sequence>
<dbReference type="RefSeq" id="WP_016329232.1">
    <property type="nucleotide sequence ID" value="NC_019386.1"/>
</dbReference>
<keyword evidence="2" id="KW-1185">Reference proteome</keyword>